<dbReference type="GO" id="GO:0006935">
    <property type="term" value="P:chemotaxis"/>
    <property type="evidence" value="ECO:0007669"/>
    <property type="project" value="InterPro"/>
</dbReference>
<organism evidence="2 3">
    <name type="scientific">Aeromonas simiae</name>
    <dbReference type="NCBI Taxonomy" id="218936"/>
    <lineage>
        <taxon>Bacteria</taxon>
        <taxon>Pseudomonadati</taxon>
        <taxon>Pseudomonadota</taxon>
        <taxon>Gammaproteobacteria</taxon>
        <taxon>Aeromonadales</taxon>
        <taxon>Aeromonadaceae</taxon>
        <taxon>Aeromonas</taxon>
    </lineage>
</organism>
<accession>A0A5J6WT21</accession>
<dbReference type="InterPro" id="IPR002545">
    <property type="entry name" value="CheW-lke_dom"/>
</dbReference>
<dbReference type="GO" id="GO:0007165">
    <property type="term" value="P:signal transduction"/>
    <property type="evidence" value="ECO:0007669"/>
    <property type="project" value="InterPro"/>
</dbReference>
<dbReference type="KEGG" id="asim:FE240_06020"/>
<evidence type="ECO:0000313" key="2">
    <source>
        <dbReference type="EMBL" id="QFI54289.1"/>
    </source>
</evidence>
<name>A0A5J6WT21_9GAMM</name>
<dbReference type="AlphaFoldDB" id="A0A5J6WT21"/>
<dbReference type="SMART" id="SM00260">
    <property type="entry name" value="CheW"/>
    <property type="match status" value="1"/>
</dbReference>
<dbReference type="PROSITE" id="PS50851">
    <property type="entry name" value="CHEW"/>
    <property type="match status" value="1"/>
</dbReference>
<reference evidence="2 3" key="1">
    <citation type="submission" date="2019-05" db="EMBL/GenBank/DDBJ databases">
        <title>OXA-830, a novel chromosomally encoded expanded-spectrum class D beta-lactamase in Aeromonas simiae.</title>
        <authorList>
            <person name="Zhou W."/>
            <person name="Chen Q."/>
        </authorList>
    </citation>
    <scope>NUCLEOTIDE SEQUENCE [LARGE SCALE GENOMIC DNA]</scope>
    <source>
        <strain evidence="2 3">A6</strain>
    </source>
</reference>
<dbReference type="InterPro" id="IPR036061">
    <property type="entry name" value="CheW-like_dom_sf"/>
</dbReference>
<dbReference type="EMBL" id="CP040449">
    <property type="protein sequence ID" value="QFI54289.1"/>
    <property type="molecule type" value="Genomic_DNA"/>
</dbReference>
<dbReference type="Pfam" id="PF01584">
    <property type="entry name" value="CheW"/>
    <property type="match status" value="1"/>
</dbReference>
<dbReference type="InterPro" id="IPR014506">
    <property type="entry name" value="UCP020479_CheW"/>
</dbReference>
<dbReference type="SUPFAM" id="SSF50341">
    <property type="entry name" value="CheW-like"/>
    <property type="match status" value="1"/>
</dbReference>
<evidence type="ECO:0000313" key="3">
    <source>
        <dbReference type="Proteomes" id="UP000594034"/>
    </source>
</evidence>
<proteinExistence type="predicted"/>
<dbReference type="Proteomes" id="UP000594034">
    <property type="component" value="Chromosome"/>
</dbReference>
<gene>
    <name evidence="2" type="ORF">FE240_06020</name>
</gene>
<feature type="domain" description="CheW-like" evidence="1">
    <location>
        <begin position="136"/>
        <end position="271"/>
    </location>
</feature>
<protein>
    <submittedName>
        <fullName evidence="2">Chemotaxis protein CheW</fullName>
    </submittedName>
</protein>
<dbReference type="RefSeq" id="WP_193003778.1">
    <property type="nucleotide sequence ID" value="NZ_CP040449.1"/>
</dbReference>
<sequence>MRESLQYRTMDDYFHALLLEEPLPEPELQPLPQLAAEPLRDARPYLEEPSRIERLSELLAQVGQVQDEMEVIAHQEVEAFDIDVVTATDTAIEITVEPEVISPSPVQPVMAEQTEVALEPQLLAPTEWRNIEPGHEFQALFFEVAGVTFAVPLTELGGIHRLGEVTSLFGQAPWFRGIMTQREKKLNVVDTALWVMPDDDHSALAPYQYLIMLGDSSWGLSCHHLKGTEKLRSDQIKWRHQEGKRPWLAGMVKDKRCALLHVHELLRLLESGVNIDGR</sequence>
<keyword evidence="3" id="KW-1185">Reference proteome</keyword>
<evidence type="ECO:0000259" key="1">
    <source>
        <dbReference type="PROSITE" id="PS50851"/>
    </source>
</evidence>
<dbReference type="PIRSF" id="PIRSF020479">
    <property type="entry name" value="UCP020479_CheW"/>
    <property type="match status" value="1"/>
</dbReference>